<dbReference type="Proteomes" id="UP001420932">
    <property type="component" value="Unassembled WGS sequence"/>
</dbReference>
<evidence type="ECO:0000313" key="2">
    <source>
        <dbReference type="Proteomes" id="UP001420932"/>
    </source>
</evidence>
<keyword evidence="2" id="KW-1185">Reference proteome</keyword>
<gene>
    <name evidence="1" type="ORF">Syun_017385</name>
</gene>
<comment type="caution">
    <text evidence="1">The sequence shown here is derived from an EMBL/GenBank/DDBJ whole genome shotgun (WGS) entry which is preliminary data.</text>
</comment>
<protein>
    <submittedName>
        <fullName evidence="1">Uncharacterized protein</fullName>
    </submittedName>
</protein>
<accession>A0AAP0P307</accession>
<dbReference type="AlphaFoldDB" id="A0AAP0P307"/>
<proteinExistence type="predicted"/>
<sequence length="147" mass="16876">MGMCNKPGLRREAEYSQWRRYRLWISWIEVCSSLAMVLARSEYGSGPVSKKQNCEAPVKPTKLCSKRAANYLQWRKFTLLKPSNENCSSLAMECGCGFAVKRSTRLNVGRKILKMEYLYAVNIYLRVCIETRIEQLIGCRGTIKCCS</sequence>
<organism evidence="1 2">
    <name type="scientific">Stephania yunnanensis</name>
    <dbReference type="NCBI Taxonomy" id="152371"/>
    <lineage>
        <taxon>Eukaryota</taxon>
        <taxon>Viridiplantae</taxon>
        <taxon>Streptophyta</taxon>
        <taxon>Embryophyta</taxon>
        <taxon>Tracheophyta</taxon>
        <taxon>Spermatophyta</taxon>
        <taxon>Magnoliopsida</taxon>
        <taxon>Ranunculales</taxon>
        <taxon>Menispermaceae</taxon>
        <taxon>Menispermoideae</taxon>
        <taxon>Cissampelideae</taxon>
        <taxon>Stephania</taxon>
    </lineage>
</organism>
<reference evidence="1 2" key="1">
    <citation type="submission" date="2024-01" db="EMBL/GenBank/DDBJ databases">
        <title>Genome assemblies of Stephania.</title>
        <authorList>
            <person name="Yang L."/>
        </authorList>
    </citation>
    <scope>NUCLEOTIDE SEQUENCE [LARGE SCALE GENOMIC DNA]</scope>
    <source>
        <strain evidence="1">YNDBR</strain>
        <tissue evidence="1">Leaf</tissue>
    </source>
</reference>
<dbReference type="EMBL" id="JBBNAF010000007">
    <property type="protein sequence ID" value="KAK9128588.1"/>
    <property type="molecule type" value="Genomic_DNA"/>
</dbReference>
<name>A0AAP0P307_9MAGN</name>
<evidence type="ECO:0000313" key="1">
    <source>
        <dbReference type="EMBL" id="KAK9128588.1"/>
    </source>
</evidence>